<evidence type="ECO:0000256" key="1">
    <source>
        <dbReference type="ARBA" id="ARBA00007705"/>
    </source>
</evidence>
<dbReference type="NCBIfam" id="TIGR00593">
    <property type="entry name" value="pola"/>
    <property type="match status" value="1"/>
</dbReference>
<dbReference type="SMART" id="SM00482">
    <property type="entry name" value="POLAc"/>
    <property type="match status" value="1"/>
</dbReference>
<evidence type="ECO:0000256" key="17">
    <source>
        <dbReference type="RuleBase" id="RU004460"/>
    </source>
</evidence>
<evidence type="ECO:0000259" key="20">
    <source>
        <dbReference type="SMART" id="SM00475"/>
    </source>
</evidence>
<dbReference type="GO" id="GO:0006302">
    <property type="term" value="P:double-strand break repair"/>
    <property type="evidence" value="ECO:0007669"/>
    <property type="project" value="TreeGrafter"/>
</dbReference>
<keyword evidence="5 17" id="KW-0808">Transferase</keyword>
<organism evidence="22 23">
    <name type="scientific">Methylorubrum rhodinum</name>
    <dbReference type="NCBI Taxonomy" id="29428"/>
    <lineage>
        <taxon>Bacteria</taxon>
        <taxon>Pseudomonadati</taxon>
        <taxon>Pseudomonadota</taxon>
        <taxon>Alphaproteobacteria</taxon>
        <taxon>Hyphomicrobiales</taxon>
        <taxon>Methylobacteriaceae</taxon>
        <taxon>Methylorubrum</taxon>
    </lineage>
</organism>
<dbReference type="InterPro" id="IPR012337">
    <property type="entry name" value="RNaseH-like_sf"/>
</dbReference>
<dbReference type="InterPro" id="IPR002298">
    <property type="entry name" value="DNA_polymerase_A"/>
</dbReference>
<dbReference type="SUPFAM" id="SSF56672">
    <property type="entry name" value="DNA/RNA polymerases"/>
    <property type="match status" value="1"/>
</dbReference>
<dbReference type="Gene3D" id="3.30.420.10">
    <property type="entry name" value="Ribonuclease H-like superfamily/Ribonuclease H"/>
    <property type="match status" value="1"/>
</dbReference>
<dbReference type="AlphaFoldDB" id="A0A840ZIJ3"/>
<dbReference type="FunFam" id="1.10.150.20:FF:000003">
    <property type="entry name" value="DNA polymerase I"/>
    <property type="match status" value="1"/>
</dbReference>
<dbReference type="InterPro" id="IPR019760">
    <property type="entry name" value="DNA-dir_DNA_pol_A_CS"/>
</dbReference>
<dbReference type="Gene3D" id="3.40.50.1010">
    <property type="entry name" value="5'-nuclease"/>
    <property type="match status" value="1"/>
</dbReference>
<comment type="subunit">
    <text evidence="2">Single-chain monomer with multiple functions.</text>
</comment>
<name>A0A840ZIJ3_9HYPH</name>
<dbReference type="SMART" id="SM00279">
    <property type="entry name" value="HhH2"/>
    <property type="match status" value="1"/>
</dbReference>
<keyword evidence="12 17" id="KW-0239">DNA-directed DNA polymerase</keyword>
<dbReference type="PRINTS" id="PR00868">
    <property type="entry name" value="DNAPOLI"/>
</dbReference>
<dbReference type="Pfam" id="PF00476">
    <property type="entry name" value="DNA_pol_A"/>
    <property type="match status" value="1"/>
</dbReference>
<evidence type="ECO:0000256" key="3">
    <source>
        <dbReference type="ARBA" id="ARBA00012417"/>
    </source>
</evidence>
<dbReference type="CDD" id="cd09898">
    <property type="entry name" value="H3TH_53EXO"/>
    <property type="match status" value="1"/>
</dbReference>
<dbReference type="InterPro" id="IPR002562">
    <property type="entry name" value="3'-5'_exonuclease_dom"/>
</dbReference>
<dbReference type="InterPro" id="IPR018320">
    <property type="entry name" value="DNA_polymerase_1"/>
</dbReference>
<dbReference type="InterPro" id="IPR002421">
    <property type="entry name" value="5-3_exonuclease"/>
</dbReference>
<dbReference type="InterPro" id="IPR008918">
    <property type="entry name" value="HhH2"/>
</dbReference>
<dbReference type="PROSITE" id="PS00447">
    <property type="entry name" value="DNA_POLYMERASE_A"/>
    <property type="match status" value="1"/>
</dbReference>
<evidence type="ECO:0000256" key="13">
    <source>
        <dbReference type="ARBA" id="ARBA00023125"/>
    </source>
</evidence>
<gene>
    <name evidence="17" type="primary">polA</name>
    <name evidence="22" type="ORF">HNR00_001643</name>
</gene>
<dbReference type="InterPro" id="IPR020046">
    <property type="entry name" value="5-3_exonucl_a-hlix_arch_N"/>
</dbReference>
<evidence type="ECO:0000256" key="6">
    <source>
        <dbReference type="ARBA" id="ARBA00022695"/>
    </source>
</evidence>
<keyword evidence="23" id="KW-1185">Reference proteome</keyword>
<dbReference type="CDD" id="cd09859">
    <property type="entry name" value="PIN_53EXO"/>
    <property type="match status" value="1"/>
</dbReference>
<keyword evidence="9 17" id="KW-0227">DNA damage</keyword>
<dbReference type="EC" id="2.7.7.7" evidence="3 16"/>
<evidence type="ECO:0000256" key="18">
    <source>
        <dbReference type="SAM" id="MobiDB-lite"/>
    </source>
</evidence>
<feature type="compositionally biased region" description="Low complexity" evidence="18">
    <location>
        <begin position="392"/>
        <end position="406"/>
    </location>
</feature>
<dbReference type="InterPro" id="IPR001098">
    <property type="entry name" value="DNA-dir_DNA_pol_A_palm_dom"/>
</dbReference>
<keyword evidence="11 17" id="KW-0269">Exonuclease</keyword>
<dbReference type="InterPro" id="IPR043502">
    <property type="entry name" value="DNA/RNA_pol_sf"/>
</dbReference>
<evidence type="ECO:0000256" key="12">
    <source>
        <dbReference type="ARBA" id="ARBA00022932"/>
    </source>
</evidence>
<evidence type="ECO:0000313" key="23">
    <source>
        <dbReference type="Proteomes" id="UP000583454"/>
    </source>
</evidence>
<evidence type="ECO:0000259" key="21">
    <source>
        <dbReference type="SMART" id="SM00482"/>
    </source>
</evidence>
<evidence type="ECO:0000256" key="5">
    <source>
        <dbReference type="ARBA" id="ARBA00022679"/>
    </source>
</evidence>
<dbReference type="SUPFAM" id="SSF47807">
    <property type="entry name" value="5' to 3' exonuclease, C-terminal subdomain"/>
    <property type="match status" value="1"/>
</dbReference>
<comment type="similarity">
    <text evidence="1 17">Belongs to the DNA polymerase type-A family.</text>
</comment>
<comment type="function">
    <text evidence="17">In addition to polymerase activity, this DNA polymerase exhibits 3'-5' and 5'-3' exonuclease activity.</text>
</comment>
<dbReference type="GO" id="GO:0003887">
    <property type="term" value="F:DNA-directed DNA polymerase activity"/>
    <property type="evidence" value="ECO:0007669"/>
    <property type="project" value="UniProtKB-UniRule"/>
</dbReference>
<dbReference type="SMART" id="SM00475">
    <property type="entry name" value="53EXOc"/>
    <property type="match status" value="1"/>
</dbReference>
<dbReference type="PANTHER" id="PTHR10133">
    <property type="entry name" value="DNA POLYMERASE I"/>
    <property type="match status" value="1"/>
</dbReference>
<dbReference type="Pfam" id="PF01612">
    <property type="entry name" value="DNA_pol_A_exo1"/>
    <property type="match status" value="1"/>
</dbReference>
<dbReference type="InterPro" id="IPR029060">
    <property type="entry name" value="PIN-like_dom_sf"/>
</dbReference>
<dbReference type="Gene3D" id="1.10.150.20">
    <property type="entry name" value="5' to 3' exonuclease, C-terminal subdomain"/>
    <property type="match status" value="2"/>
</dbReference>
<dbReference type="FunFam" id="1.20.1060.10:FF:000001">
    <property type="entry name" value="DNA polymerase I"/>
    <property type="match status" value="1"/>
</dbReference>
<dbReference type="FunFam" id="1.10.150.20:FF:000002">
    <property type="entry name" value="DNA polymerase I"/>
    <property type="match status" value="1"/>
</dbReference>
<feature type="domain" description="3'-5' exonuclease" evidence="19">
    <location>
        <begin position="444"/>
        <end position="645"/>
    </location>
</feature>
<keyword evidence="7 17" id="KW-0235">DNA replication</keyword>
<evidence type="ECO:0000256" key="9">
    <source>
        <dbReference type="ARBA" id="ARBA00022763"/>
    </source>
</evidence>
<keyword evidence="8" id="KW-0540">Nuclease</keyword>
<evidence type="ECO:0000313" key="22">
    <source>
        <dbReference type="EMBL" id="MBB5756935.1"/>
    </source>
</evidence>
<dbReference type="CDD" id="cd06139">
    <property type="entry name" value="DNA_polA_I_Ecoli_like_exo"/>
    <property type="match status" value="1"/>
</dbReference>
<evidence type="ECO:0000256" key="11">
    <source>
        <dbReference type="ARBA" id="ARBA00022839"/>
    </source>
</evidence>
<dbReference type="CDD" id="cd08637">
    <property type="entry name" value="DNA_pol_A_pol_I_C"/>
    <property type="match status" value="1"/>
</dbReference>
<dbReference type="InterPro" id="IPR020045">
    <property type="entry name" value="DNA_polI_H3TH"/>
</dbReference>
<evidence type="ECO:0000256" key="15">
    <source>
        <dbReference type="ARBA" id="ARBA00049244"/>
    </source>
</evidence>
<dbReference type="GO" id="GO:0008409">
    <property type="term" value="F:5'-3' exonuclease activity"/>
    <property type="evidence" value="ECO:0007669"/>
    <property type="project" value="UniProtKB-UniRule"/>
</dbReference>
<dbReference type="Pfam" id="PF02739">
    <property type="entry name" value="5_3_exonuc_N"/>
    <property type="match status" value="1"/>
</dbReference>
<feature type="domain" description="5'-3' exonuclease" evidence="20">
    <location>
        <begin position="35"/>
        <end position="311"/>
    </location>
</feature>
<dbReference type="EMBL" id="JACHOP010000005">
    <property type="protein sequence ID" value="MBB5756935.1"/>
    <property type="molecule type" value="Genomic_DNA"/>
</dbReference>
<dbReference type="Proteomes" id="UP000583454">
    <property type="component" value="Unassembled WGS sequence"/>
</dbReference>
<dbReference type="InterPro" id="IPR036397">
    <property type="entry name" value="RNaseH_sf"/>
</dbReference>
<protein>
    <recommendedName>
        <fullName evidence="4 16">DNA polymerase I</fullName>
        <ecNumber evidence="3 16">2.7.7.7</ecNumber>
    </recommendedName>
</protein>
<reference evidence="22 23" key="1">
    <citation type="submission" date="2020-08" db="EMBL/GenBank/DDBJ databases">
        <title>Genomic Encyclopedia of Type Strains, Phase IV (KMG-IV): sequencing the most valuable type-strain genomes for metagenomic binning, comparative biology and taxonomic classification.</title>
        <authorList>
            <person name="Goeker M."/>
        </authorList>
    </citation>
    <scope>NUCLEOTIDE SEQUENCE [LARGE SCALE GENOMIC DNA]</scope>
    <source>
        <strain evidence="22 23">DSM 2163</strain>
    </source>
</reference>
<keyword evidence="6 17" id="KW-0548">Nucleotidyltransferase</keyword>
<feature type="region of interest" description="Disordered" evidence="18">
    <location>
        <begin position="371"/>
        <end position="427"/>
    </location>
</feature>
<evidence type="ECO:0000256" key="14">
    <source>
        <dbReference type="ARBA" id="ARBA00023204"/>
    </source>
</evidence>
<dbReference type="GO" id="GO:0006261">
    <property type="term" value="P:DNA-templated DNA replication"/>
    <property type="evidence" value="ECO:0007669"/>
    <property type="project" value="UniProtKB-UniRule"/>
</dbReference>
<dbReference type="FunFam" id="3.30.420.10:FF:000026">
    <property type="entry name" value="DNA polymerase I"/>
    <property type="match status" value="1"/>
</dbReference>
<evidence type="ECO:0000256" key="7">
    <source>
        <dbReference type="ARBA" id="ARBA00022705"/>
    </source>
</evidence>
<evidence type="ECO:0000256" key="10">
    <source>
        <dbReference type="ARBA" id="ARBA00022801"/>
    </source>
</evidence>
<dbReference type="SUPFAM" id="SSF88723">
    <property type="entry name" value="PIN domain-like"/>
    <property type="match status" value="1"/>
</dbReference>
<dbReference type="SUPFAM" id="SSF53098">
    <property type="entry name" value="Ribonuclease H-like"/>
    <property type="match status" value="1"/>
</dbReference>
<sequence length="1060" mass="115863">MLYGFALPVFVPPMVACPMTDETHAAPAKPVGADDRVILVDGSSFIFRAYFQSINQDQKYNTRPSDGLPTGAVRLFCTKIAQFLQDGAAGVKPTHLGIVFDKSEGSFRKELFPDYKGHRPDAPDDLKRQMPLMRDAVRAFGLHAVELIRYEADDLIATYARQAEARGAEVIIVSSDKDLMQLVSDKIRFYDFESGAKGKPGYRPERNLDRDAIIAKWEGLTPEQIGDALALIGDTSDNVPGVPGIGLKTAAALIKEYGSLEQLLERAAEIKQPKRRETLLANIDQAKLSRRLVALEESVPVPVPLDELGVPEPDPQKLVGFLKAMEFNTLTRRIAQMLHVDPEAVKPDPALLPGAQPHAYTNAAGGSDAVPFFGDAVPVDPETAAAPERTDGAAPPEAGEADPFADLNLPDAAPKKRGPSEPTPSTLVAARAAESVKPFDTAAYETVTTVAQLEAWIAEAYEAGVIAVDTETDALDAAKAGLVGVSLATAPGRACYIPLAHVAPDQKGGDLFGDGAAEAKAPEQIKLDTALKLLKPLLEDAGTLKIGQNLKYDLSVLHRYGIDVTPFDDTMLISYVLDAGKGGHGMDELARRHLGHQPITFSDVCGTGRNKITFERVPLDKATAYAAEDADVTLRLWRMMKPRLVAERRVTVYETLERPLVPVLARMERAGIRIDRNMLSRLSGDFSQILARLEEEIQEDAGERFQVSSPKQIGDVLFGKMGLPGAKKTPSGQWATPATLLEELAQAGHELPKKILNWRQLAKLKSTYTDSLQEHADRQTDRVHTSFALAATTTGRLSSSDPNLQNIPIRTEEGRRIRRAFVAPEGKRLISADYSQIELRLLAHIADIPQLQEAFEQGLDIHAATASAMFGVPLDQMTGDLRRRAKTINFGIIYGISAFGLADRLGIGREEASAFIKQYFERFPGIRDYIDTTKRSCRDKGYVTTLFGRVCHYPQIRSNNPSERASVERQAINAPIQGTAADIIRRAMTRMEDALTAENLDVRMLLQVHDELVFEAHAEEVERAIPVIARVMEEAPAPALTLSVPLVVEARAAGNWEEAH</sequence>
<accession>A0A840ZIJ3</accession>
<keyword evidence="10 17" id="KW-0378">Hydrolase</keyword>
<dbReference type="PANTHER" id="PTHR10133:SF27">
    <property type="entry name" value="DNA POLYMERASE NU"/>
    <property type="match status" value="1"/>
</dbReference>
<evidence type="ECO:0000259" key="19">
    <source>
        <dbReference type="SMART" id="SM00474"/>
    </source>
</evidence>
<feature type="domain" description="DNA-directed DNA polymerase family A palm" evidence="21">
    <location>
        <begin position="814"/>
        <end position="1020"/>
    </location>
</feature>
<comment type="catalytic activity">
    <reaction evidence="15 17">
        <text>DNA(n) + a 2'-deoxyribonucleoside 5'-triphosphate = DNA(n+1) + diphosphate</text>
        <dbReference type="Rhea" id="RHEA:22508"/>
        <dbReference type="Rhea" id="RHEA-COMP:17339"/>
        <dbReference type="Rhea" id="RHEA-COMP:17340"/>
        <dbReference type="ChEBI" id="CHEBI:33019"/>
        <dbReference type="ChEBI" id="CHEBI:61560"/>
        <dbReference type="ChEBI" id="CHEBI:173112"/>
        <dbReference type="EC" id="2.7.7.7"/>
    </reaction>
</comment>
<evidence type="ECO:0000256" key="8">
    <source>
        <dbReference type="ARBA" id="ARBA00022722"/>
    </source>
</evidence>
<dbReference type="Gene3D" id="3.30.70.370">
    <property type="match status" value="1"/>
</dbReference>
<dbReference type="SMART" id="SM00474">
    <property type="entry name" value="35EXOc"/>
    <property type="match status" value="1"/>
</dbReference>
<evidence type="ECO:0000256" key="2">
    <source>
        <dbReference type="ARBA" id="ARBA00011541"/>
    </source>
</evidence>
<keyword evidence="14 17" id="KW-0234">DNA repair</keyword>
<dbReference type="GO" id="GO:0008408">
    <property type="term" value="F:3'-5' exonuclease activity"/>
    <property type="evidence" value="ECO:0007669"/>
    <property type="project" value="UniProtKB-UniRule"/>
</dbReference>
<comment type="caution">
    <text evidence="22">The sequence shown here is derived from an EMBL/GenBank/DDBJ whole genome shotgun (WGS) entry which is preliminary data.</text>
</comment>
<dbReference type="InterPro" id="IPR036279">
    <property type="entry name" value="5-3_exonuclease_C_sf"/>
</dbReference>
<dbReference type="GO" id="GO:0003677">
    <property type="term" value="F:DNA binding"/>
    <property type="evidence" value="ECO:0007669"/>
    <property type="project" value="UniProtKB-UniRule"/>
</dbReference>
<proteinExistence type="inferred from homology"/>
<keyword evidence="13 17" id="KW-0238">DNA-binding</keyword>
<dbReference type="Gene3D" id="1.20.1060.10">
    <property type="entry name" value="Taq DNA Polymerase, Chain T, domain 4"/>
    <property type="match status" value="1"/>
</dbReference>
<evidence type="ECO:0000256" key="16">
    <source>
        <dbReference type="NCBIfam" id="TIGR00593"/>
    </source>
</evidence>
<dbReference type="Pfam" id="PF01367">
    <property type="entry name" value="5_3_exonuc"/>
    <property type="match status" value="1"/>
</dbReference>
<evidence type="ECO:0000256" key="4">
    <source>
        <dbReference type="ARBA" id="ARBA00020311"/>
    </source>
</evidence>
<dbReference type="NCBIfam" id="NF004397">
    <property type="entry name" value="PRK05755.1"/>
    <property type="match status" value="1"/>
</dbReference>